<protein>
    <submittedName>
        <fullName evidence="2">Uncharacterized protein</fullName>
    </submittedName>
</protein>
<keyword evidence="3" id="KW-1185">Reference proteome</keyword>
<proteinExistence type="predicted"/>
<organism evidence="2 3">
    <name type="scientific">Penicillium daleae</name>
    <dbReference type="NCBI Taxonomy" id="63821"/>
    <lineage>
        <taxon>Eukaryota</taxon>
        <taxon>Fungi</taxon>
        <taxon>Dikarya</taxon>
        <taxon>Ascomycota</taxon>
        <taxon>Pezizomycotina</taxon>
        <taxon>Eurotiomycetes</taxon>
        <taxon>Eurotiomycetidae</taxon>
        <taxon>Eurotiales</taxon>
        <taxon>Aspergillaceae</taxon>
        <taxon>Penicillium</taxon>
    </lineage>
</organism>
<dbReference type="GeneID" id="81598444"/>
<accession>A0AAD6G3A4</accession>
<gene>
    <name evidence="2" type="ORF">N7458_004819</name>
</gene>
<dbReference type="AlphaFoldDB" id="A0AAD6G3A4"/>
<reference evidence="2" key="2">
    <citation type="journal article" date="2023" name="IMA Fungus">
        <title>Comparative genomic study of the Penicillium genus elucidates a diverse pangenome and 15 lateral gene transfer events.</title>
        <authorList>
            <person name="Petersen C."/>
            <person name="Sorensen T."/>
            <person name="Nielsen M.R."/>
            <person name="Sondergaard T.E."/>
            <person name="Sorensen J.L."/>
            <person name="Fitzpatrick D.A."/>
            <person name="Frisvad J.C."/>
            <person name="Nielsen K.L."/>
        </authorList>
    </citation>
    <scope>NUCLEOTIDE SEQUENCE</scope>
    <source>
        <strain evidence="2">IBT 16125</strain>
    </source>
</reference>
<comment type="caution">
    <text evidence="2">The sequence shown here is derived from an EMBL/GenBank/DDBJ whole genome shotgun (WGS) entry which is preliminary data.</text>
</comment>
<evidence type="ECO:0000256" key="1">
    <source>
        <dbReference type="SAM" id="Phobius"/>
    </source>
</evidence>
<keyword evidence="1" id="KW-1133">Transmembrane helix</keyword>
<name>A0AAD6G3A4_9EURO</name>
<evidence type="ECO:0000313" key="2">
    <source>
        <dbReference type="EMBL" id="KAJ5453863.1"/>
    </source>
</evidence>
<dbReference type="RefSeq" id="XP_056766819.1">
    <property type="nucleotide sequence ID" value="XM_056908201.1"/>
</dbReference>
<keyword evidence="1" id="KW-0812">Transmembrane</keyword>
<dbReference type="EMBL" id="JAPVEA010000005">
    <property type="protein sequence ID" value="KAJ5453863.1"/>
    <property type="molecule type" value="Genomic_DNA"/>
</dbReference>
<feature type="transmembrane region" description="Helical" evidence="1">
    <location>
        <begin position="89"/>
        <end position="112"/>
    </location>
</feature>
<keyword evidence="1" id="KW-0472">Membrane</keyword>
<sequence length="122" mass="14069">MEEQTENKPRARSTFPKRWFFDRPRMGILISTLAPVNTIQSTLVPVPSASDDRDLEAAKVVDDEDTIRPYEYNNDEAVHRRLPSLNTNLALVDFMCLWVGWLFHTVLLYWTFSTSCSRSSTA</sequence>
<dbReference type="Proteomes" id="UP001213681">
    <property type="component" value="Unassembled WGS sequence"/>
</dbReference>
<evidence type="ECO:0000313" key="3">
    <source>
        <dbReference type="Proteomes" id="UP001213681"/>
    </source>
</evidence>
<reference evidence="2" key="1">
    <citation type="submission" date="2022-12" db="EMBL/GenBank/DDBJ databases">
        <authorList>
            <person name="Petersen C."/>
        </authorList>
    </citation>
    <scope>NUCLEOTIDE SEQUENCE</scope>
    <source>
        <strain evidence="2">IBT 16125</strain>
    </source>
</reference>